<dbReference type="GeneID" id="43499678"/>
<dbReference type="AlphaFoldDB" id="A9NG05"/>
<dbReference type="STRING" id="441768.ACL_0669"/>
<dbReference type="KEGG" id="acl:ACL_0669"/>
<dbReference type="EMBL" id="CP000896">
    <property type="protein sequence ID" value="ABX81285.1"/>
    <property type="molecule type" value="Genomic_DNA"/>
</dbReference>
<sequence length="54" mass="6747">MKTKDQKIVIDRRDLKVRDKYFIENKLKYKMTIVESKKKYNRKRLKKTINTEEI</sequence>
<accession>A9NG05</accession>
<protein>
    <submittedName>
        <fullName evidence="1">Uncharacterized protein</fullName>
    </submittedName>
</protein>
<dbReference type="Proteomes" id="UP000008558">
    <property type="component" value="Chromosome"/>
</dbReference>
<evidence type="ECO:0000313" key="2">
    <source>
        <dbReference type="Proteomes" id="UP000008558"/>
    </source>
</evidence>
<dbReference type="RefSeq" id="WP_012242616.1">
    <property type="nucleotide sequence ID" value="NC_010163.1"/>
</dbReference>
<name>A9NG05_ACHLI</name>
<proteinExistence type="predicted"/>
<evidence type="ECO:0000313" key="1">
    <source>
        <dbReference type="EMBL" id="ABX81285.1"/>
    </source>
</evidence>
<gene>
    <name evidence="1" type="ordered locus">ACL_0669</name>
</gene>
<keyword evidence="2" id="KW-1185">Reference proteome</keyword>
<reference evidence="1 2" key="1">
    <citation type="journal article" date="2011" name="J. Bacteriol.">
        <title>Complete genome and proteome of Acholeplasma laidlawii.</title>
        <authorList>
            <person name="Lazarev V.N."/>
            <person name="Levitskii S.A."/>
            <person name="Basovskii Y.I."/>
            <person name="Chukin M.M."/>
            <person name="Akopian T.A."/>
            <person name="Vereshchagin V.V."/>
            <person name="Kostrjukova E.S."/>
            <person name="Kovaleva G.Y."/>
            <person name="Kazanov M.D."/>
            <person name="Malko D.B."/>
            <person name="Vitreschak A.G."/>
            <person name="Sernova N.V."/>
            <person name="Gelfand M.S."/>
            <person name="Demina I.A."/>
            <person name="Serebryakova M.V."/>
            <person name="Galyamina M.A."/>
            <person name="Vtyurin N.N."/>
            <person name="Rogov S.I."/>
            <person name="Alexeev D.G."/>
            <person name="Ladygina V.G."/>
            <person name="Govorun V.M."/>
        </authorList>
    </citation>
    <scope>NUCLEOTIDE SEQUENCE [LARGE SCALE GENOMIC DNA]</scope>
    <source>
        <strain evidence="1 2">PG-8A</strain>
    </source>
</reference>
<organism evidence="1 2">
    <name type="scientific">Acholeplasma laidlawii (strain PG-8A)</name>
    <dbReference type="NCBI Taxonomy" id="441768"/>
    <lineage>
        <taxon>Bacteria</taxon>
        <taxon>Bacillati</taxon>
        <taxon>Mycoplasmatota</taxon>
        <taxon>Mollicutes</taxon>
        <taxon>Acholeplasmatales</taxon>
        <taxon>Acholeplasmataceae</taxon>
        <taxon>Acholeplasma</taxon>
    </lineage>
</organism>
<dbReference type="HOGENOM" id="CLU_3039326_0_0_14"/>